<dbReference type="Proteomes" id="UP000255297">
    <property type="component" value="Unassembled WGS sequence"/>
</dbReference>
<evidence type="ECO:0000313" key="1">
    <source>
        <dbReference type="EMBL" id="STY28205.1"/>
    </source>
</evidence>
<name>A0A378LMH2_9GAMM</name>
<proteinExistence type="predicted"/>
<dbReference type="STRING" id="1122170.GCA_000701265_02302"/>
<protein>
    <submittedName>
        <fullName evidence="1">Uncharacterized protein</fullName>
    </submittedName>
</protein>
<sequence>MPISSKLKADFVELINGELDRIPVESFEDFNLIAQELQNIICFSVASCFKSIFFAQPKSTLPKNTLEQIDYVRFCYNNPKDYVASSEHYSEYQKILKERIQAKIIEFQKFTEKEKQSYMSFQQEIHDPSTKSIASVG</sequence>
<dbReference type="OrthoDB" id="5645759at2"/>
<organism evidence="1 2">
    <name type="scientific">Legionella wadsworthii</name>
    <dbReference type="NCBI Taxonomy" id="28088"/>
    <lineage>
        <taxon>Bacteria</taxon>
        <taxon>Pseudomonadati</taxon>
        <taxon>Pseudomonadota</taxon>
        <taxon>Gammaproteobacteria</taxon>
        <taxon>Legionellales</taxon>
        <taxon>Legionellaceae</taxon>
        <taxon>Legionella</taxon>
    </lineage>
</organism>
<dbReference type="EMBL" id="UGPB01000001">
    <property type="protein sequence ID" value="STY28205.1"/>
    <property type="molecule type" value="Genomic_DNA"/>
</dbReference>
<dbReference type="RefSeq" id="WP_031562978.1">
    <property type="nucleotide sequence ID" value="NZ_CAAAIS010000002.1"/>
</dbReference>
<keyword evidence="2" id="KW-1185">Reference proteome</keyword>
<evidence type="ECO:0000313" key="2">
    <source>
        <dbReference type="Proteomes" id="UP000255297"/>
    </source>
</evidence>
<dbReference type="AlphaFoldDB" id="A0A378LMH2"/>
<accession>A0A378LMH2</accession>
<gene>
    <name evidence="1" type="ORF">NCTC11532_00375</name>
</gene>
<reference evidence="1 2" key="1">
    <citation type="submission" date="2018-06" db="EMBL/GenBank/DDBJ databases">
        <authorList>
            <consortium name="Pathogen Informatics"/>
            <person name="Doyle S."/>
        </authorList>
    </citation>
    <scope>NUCLEOTIDE SEQUENCE [LARGE SCALE GENOMIC DNA]</scope>
    <source>
        <strain evidence="1 2">NCTC11532</strain>
    </source>
</reference>